<organism evidence="2 3">
    <name type="scientific">Colletotrichum plurivorum</name>
    <dbReference type="NCBI Taxonomy" id="2175906"/>
    <lineage>
        <taxon>Eukaryota</taxon>
        <taxon>Fungi</taxon>
        <taxon>Dikarya</taxon>
        <taxon>Ascomycota</taxon>
        <taxon>Pezizomycotina</taxon>
        <taxon>Sordariomycetes</taxon>
        <taxon>Hypocreomycetidae</taxon>
        <taxon>Glomerellales</taxon>
        <taxon>Glomerellaceae</taxon>
        <taxon>Colletotrichum</taxon>
        <taxon>Colletotrichum orchidearum species complex</taxon>
    </lineage>
</organism>
<gene>
    <name evidence="2" type="ORF">CPLU01_16002</name>
</gene>
<dbReference type="EMBL" id="WIGO01000759">
    <property type="protein sequence ID" value="KAF6805261.1"/>
    <property type="molecule type" value="Genomic_DNA"/>
</dbReference>
<dbReference type="AlphaFoldDB" id="A0A8H6MR79"/>
<reference evidence="2" key="1">
    <citation type="journal article" date="2020" name="Phytopathology">
        <title>Genome Sequence Resources of Colletotrichum truncatum, C. plurivorum, C. musicola, and C. sojae: Four Species Pathogenic to Soybean (Glycine max).</title>
        <authorList>
            <person name="Rogerio F."/>
            <person name="Boufleur T.R."/>
            <person name="Ciampi-Guillardi M."/>
            <person name="Sukno S.A."/>
            <person name="Thon M.R."/>
            <person name="Massola Junior N.S."/>
            <person name="Baroncelli R."/>
        </authorList>
    </citation>
    <scope>NUCLEOTIDE SEQUENCE</scope>
    <source>
        <strain evidence="2">LFN00145</strain>
    </source>
</reference>
<dbReference type="Gene3D" id="1.25.40.20">
    <property type="entry name" value="Ankyrin repeat-containing domain"/>
    <property type="match status" value="1"/>
</dbReference>
<evidence type="ECO:0008006" key="4">
    <source>
        <dbReference type="Google" id="ProtNLM"/>
    </source>
</evidence>
<keyword evidence="1" id="KW-0040">ANK repeat</keyword>
<feature type="repeat" description="ANK" evidence="1">
    <location>
        <begin position="38"/>
        <end position="73"/>
    </location>
</feature>
<evidence type="ECO:0000313" key="3">
    <source>
        <dbReference type="Proteomes" id="UP000654918"/>
    </source>
</evidence>
<accession>A0A8H6MR79</accession>
<evidence type="ECO:0000256" key="1">
    <source>
        <dbReference type="PROSITE-ProRule" id="PRU00023"/>
    </source>
</evidence>
<proteinExistence type="predicted"/>
<sequence length="277" mass="31684">MEVMNYPRRNRKTILQFLELNADQKFRDDEEAEWPQLWGTTPLHYAAVYIEGPSESIFRDLVERGADLEVRMTKIPYSKPDSWVKDSRQLGLFDVWLPSRLDEEILSRSNPQHPPESNSLINSEPPLEKRGLEQSIMLLRDATKDNLSLFEHLVQDDALLDIDLRLCFKCPSRLLFEALQHPLRNQTVRRLLSKSVNVEDTQCKALALGLQSAVSLAVCYGLGEETLKSLLDVYLTQGVRWLGAGLNAFHIAAARAEDNDVLLTLLSHIESNLWVYK</sequence>
<evidence type="ECO:0000313" key="2">
    <source>
        <dbReference type="EMBL" id="KAF6805261.1"/>
    </source>
</evidence>
<dbReference type="PROSITE" id="PS50297">
    <property type="entry name" value="ANK_REP_REGION"/>
    <property type="match status" value="1"/>
</dbReference>
<dbReference type="Proteomes" id="UP000654918">
    <property type="component" value="Unassembled WGS sequence"/>
</dbReference>
<dbReference type="InterPro" id="IPR002110">
    <property type="entry name" value="Ankyrin_rpt"/>
</dbReference>
<protein>
    <recommendedName>
        <fullName evidence="4">Ankyrin repeat protein</fullName>
    </recommendedName>
</protein>
<dbReference type="PROSITE" id="PS50088">
    <property type="entry name" value="ANK_REPEAT"/>
    <property type="match status" value="1"/>
</dbReference>
<dbReference type="InterPro" id="IPR036770">
    <property type="entry name" value="Ankyrin_rpt-contain_sf"/>
</dbReference>
<keyword evidence="3" id="KW-1185">Reference proteome</keyword>
<comment type="caution">
    <text evidence="2">The sequence shown here is derived from an EMBL/GenBank/DDBJ whole genome shotgun (WGS) entry which is preliminary data.</text>
</comment>
<dbReference type="Pfam" id="PF00023">
    <property type="entry name" value="Ank"/>
    <property type="match status" value="1"/>
</dbReference>
<name>A0A8H6MR79_9PEZI</name>